<sequence>MKRKFADPTSMHDAADVIKRAFKKVRSAKAVAPSIRSYVSRAIGRHSETKTAIMRLTNTGVTAVSNTVIPNADIQICPIIEPGANNGQRLGSRISPTKAILRVNVFRTSTALTQPASYVRVVVGRLKDNLDSAFSVLAYWQQLVYSQAATPGGVGVTSVGPTSLASETRLLPYNREVWDIAYSRDIKISESQNATTAGYDNNDFSLTAEVMVDLTKKFKKRWTYSTAAGGNNLPQNDGWFLTVFPFSANEDAYSAPPATPFKFSAVLTMNYKDE</sequence>
<accession>A0A0H5Q5J9</accession>
<evidence type="ECO:0000313" key="1">
    <source>
        <dbReference type="EMBL" id="CRY97276.1"/>
    </source>
</evidence>
<dbReference type="EMBL" id="LN854001">
    <property type="protein sequence ID" value="CRY97276.1"/>
    <property type="molecule type" value="Genomic_DNA"/>
</dbReference>
<protein>
    <submittedName>
        <fullName evidence="1">Uncharacterized protein</fullName>
    </submittedName>
</protein>
<reference evidence="1" key="2">
    <citation type="submission" date="2015-07" db="EMBL/GenBank/DDBJ databases">
        <title>Plasmids, circular viruses and viroids from rat gut.</title>
        <authorList>
            <person name="Jorgensen T.J."/>
            <person name="Hansen M.A."/>
            <person name="Xu Z."/>
            <person name="Tabak M.A."/>
            <person name="Sorensen S.J."/>
            <person name="Hansen L.H."/>
        </authorList>
    </citation>
    <scope>NUCLEOTIDE SEQUENCE</scope>
    <source>
        <strain evidence="1">RGFK1460</strain>
    </source>
</reference>
<proteinExistence type="predicted"/>
<dbReference type="AlphaFoldDB" id="A0A0H5Q5J9"/>
<organism evidence="1">
    <name type="scientific">uncultured prokaryote</name>
    <dbReference type="NCBI Taxonomy" id="198431"/>
    <lineage>
        <taxon>unclassified sequences</taxon>
        <taxon>environmental samples</taxon>
    </lineage>
</organism>
<dbReference type="InterPro" id="IPR029053">
    <property type="entry name" value="Viral_coat"/>
</dbReference>
<dbReference type="Gene3D" id="2.60.120.20">
    <property type="match status" value="1"/>
</dbReference>
<name>A0A0H5Q5J9_9ZZZZ</name>
<reference evidence="1" key="1">
    <citation type="submission" date="2015-06" db="EMBL/GenBank/DDBJ databases">
        <authorList>
            <person name="Joergensen T."/>
        </authorList>
    </citation>
    <scope>NUCLEOTIDE SEQUENCE</scope>
    <source>
        <strain evidence="1">RGFK1460</strain>
    </source>
</reference>